<keyword evidence="1" id="KW-0472">Membrane</keyword>
<feature type="transmembrane region" description="Helical" evidence="1">
    <location>
        <begin position="46"/>
        <end position="66"/>
    </location>
</feature>
<keyword evidence="3" id="KW-1185">Reference proteome</keyword>
<gene>
    <name evidence="2" type="ORF">TCLT_LOCUS9929</name>
</gene>
<reference evidence="4" key="1">
    <citation type="submission" date="2017-02" db="UniProtKB">
        <authorList>
            <consortium name="WormBaseParasite"/>
        </authorList>
    </citation>
    <scope>IDENTIFICATION</scope>
</reference>
<feature type="transmembrane region" description="Helical" evidence="1">
    <location>
        <begin position="192"/>
        <end position="212"/>
    </location>
</feature>
<feature type="transmembrane region" description="Helical" evidence="1">
    <location>
        <begin position="87"/>
        <end position="113"/>
    </location>
</feature>
<keyword evidence="1" id="KW-1133">Transmembrane helix</keyword>
<feature type="transmembrane region" description="Helical" evidence="1">
    <location>
        <begin position="224"/>
        <end position="245"/>
    </location>
</feature>
<reference evidence="2 3" key="2">
    <citation type="submission" date="2018-11" db="EMBL/GenBank/DDBJ databases">
        <authorList>
            <consortium name="Pathogen Informatics"/>
        </authorList>
    </citation>
    <scope>NUCLEOTIDE SEQUENCE [LARGE SCALE GENOMIC DNA]</scope>
</reference>
<protein>
    <submittedName>
        <fullName evidence="4">G_PROTEIN_RECEP_F1_2 domain-containing protein</fullName>
    </submittedName>
</protein>
<name>A0A0N5D9W7_THECL</name>
<proteinExistence type="predicted"/>
<dbReference type="AlphaFoldDB" id="A0A0N5D9W7"/>
<accession>A0A0N5D9W7</accession>
<dbReference type="EMBL" id="UYYF01004919">
    <property type="protein sequence ID" value="VDN07597.1"/>
    <property type="molecule type" value="Genomic_DNA"/>
</dbReference>
<dbReference type="OrthoDB" id="5858893at2759"/>
<evidence type="ECO:0000313" key="2">
    <source>
        <dbReference type="EMBL" id="VDN07597.1"/>
    </source>
</evidence>
<evidence type="ECO:0000256" key="1">
    <source>
        <dbReference type="SAM" id="Phobius"/>
    </source>
</evidence>
<dbReference type="WBParaSite" id="TCLT_0000994001-mRNA-1">
    <property type="protein sequence ID" value="TCLT_0000994001-mRNA-1"/>
    <property type="gene ID" value="TCLT_0000994001"/>
</dbReference>
<evidence type="ECO:0000313" key="3">
    <source>
        <dbReference type="Proteomes" id="UP000276776"/>
    </source>
</evidence>
<sequence length="302" mass="34041">MYYTIMAFIIFHNGLTGLNDAALGITRLIDMITLPKNELIDSNLCLVHFSNSLVLLIVLNGFGLLANSVDRLLVILFPLQYFRHTQLIVGFLIAVVYIAVFIFMSSAIAIEIVLPARRISPLCLEQLVYNEDLYSVILCVRTLTAAASIPIMILVLVIMYKKRKMVLGRNKLTSFTDIDAFIQRQKSFTKTTLVSCSITFFLYVVPAVNQLIYDRLDASNENEMALYAILLSSINSYNLVMTFVYRQKDVRALVIKILSCFCCQKQQRLVISTGKPCEVTAKRACKSTNVQSLSNAIIQQLH</sequence>
<dbReference type="Gene3D" id="1.20.1070.10">
    <property type="entry name" value="Rhodopsin 7-helix transmembrane proteins"/>
    <property type="match status" value="1"/>
</dbReference>
<keyword evidence="1" id="KW-0812">Transmembrane</keyword>
<dbReference type="SUPFAM" id="SSF81321">
    <property type="entry name" value="Family A G protein-coupled receptor-like"/>
    <property type="match status" value="1"/>
</dbReference>
<dbReference type="OMA" id="YLRTINC"/>
<evidence type="ECO:0000313" key="4">
    <source>
        <dbReference type="WBParaSite" id="TCLT_0000994001-mRNA-1"/>
    </source>
</evidence>
<dbReference type="Proteomes" id="UP000276776">
    <property type="component" value="Unassembled WGS sequence"/>
</dbReference>
<organism evidence="4">
    <name type="scientific">Thelazia callipaeda</name>
    <name type="common">Oriental eyeworm</name>
    <name type="synonym">Parasitic nematode</name>
    <dbReference type="NCBI Taxonomy" id="103827"/>
    <lineage>
        <taxon>Eukaryota</taxon>
        <taxon>Metazoa</taxon>
        <taxon>Ecdysozoa</taxon>
        <taxon>Nematoda</taxon>
        <taxon>Chromadorea</taxon>
        <taxon>Rhabditida</taxon>
        <taxon>Spirurina</taxon>
        <taxon>Spiruromorpha</taxon>
        <taxon>Thelazioidea</taxon>
        <taxon>Thelaziidae</taxon>
        <taxon>Thelazia</taxon>
    </lineage>
</organism>
<feature type="transmembrane region" description="Helical" evidence="1">
    <location>
        <begin position="133"/>
        <end position="160"/>
    </location>
</feature>